<evidence type="ECO:0000259" key="3">
    <source>
        <dbReference type="PROSITE" id="PS51186"/>
    </source>
</evidence>
<evidence type="ECO:0000256" key="1">
    <source>
        <dbReference type="ARBA" id="ARBA00022679"/>
    </source>
</evidence>
<dbReference type="EMBL" id="FQXK01000023">
    <property type="protein sequence ID" value="SHI27933.1"/>
    <property type="molecule type" value="Genomic_DNA"/>
</dbReference>
<dbReference type="CDD" id="cd04301">
    <property type="entry name" value="NAT_SF"/>
    <property type="match status" value="1"/>
</dbReference>
<keyword evidence="4" id="KW-0689">Ribosomal protein</keyword>
<dbReference type="Pfam" id="PF00583">
    <property type="entry name" value="Acetyltransf_1"/>
    <property type="match status" value="1"/>
</dbReference>
<protein>
    <submittedName>
        <fullName evidence="4">Ribosomal protein S18 acetylase RimI</fullName>
    </submittedName>
</protein>
<dbReference type="GO" id="GO:0016747">
    <property type="term" value="F:acyltransferase activity, transferring groups other than amino-acyl groups"/>
    <property type="evidence" value="ECO:0007669"/>
    <property type="project" value="InterPro"/>
</dbReference>
<reference evidence="5" key="1">
    <citation type="submission" date="2016-11" db="EMBL/GenBank/DDBJ databases">
        <authorList>
            <person name="Varghese N."/>
            <person name="Submissions S."/>
        </authorList>
    </citation>
    <scope>NUCLEOTIDE SEQUENCE [LARGE SCALE GENOMIC DNA]</scope>
    <source>
        <strain evidence="5">DSM 3071</strain>
    </source>
</reference>
<evidence type="ECO:0000256" key="2">
    <source>
        <dbReference type="ARBA" id="ARBA00023315"/>
    </source>
</evidence>
<organism evidence="4 5">
    <name type="scientific">Butyrivibrio fibrisolvens DSM 3071</name>
    <dbReference type="NCBI Taxonomy" id="1121131"/>
    <lineage>
        <taxon>Bacteria</taxon>
        <taxon>Bacillati</taxon>
        <taxon>Bacillota</taxon>
        <taxon>Clostridia</taxon>
        <taxon>Lachnospirales</taxon>
        <taxon>Lachnospiraceae</taxon>
        <taxon>Butyrivibrio</taxon>
    </lineage>
</organism>
<dbReference type="GeneID" id="89510932"/>
<keyword evidence="1" id="KW-0808">Transferase</keyword>
<dbReference type="GO" id="GO:0005840">
    <property type="term" value="C:ribosome"/>
    <property type="evidence" value="ECO:0007669"/>
    <property type="project" value="UniProtKB-KW"/>
</dbReference>
<name>A0A1M5ZVH7_BUTFI</name>
<proteinExistence type="predicted"/>
<dbReference type="Proteomes" id="UP000184278">
    <property type="component" value="Unassembled WGS sequence"/>
</dbReference>
<sequence length="173" mass="19890">MVIKQLNYDEYKGKQYKAEIRSDKYLSIEPEGEGFSIEWKKADNEIVEPLTDDMLSEWLDNPIAYGAFEGDTLIGFVEGFFEDWNNRYRISNICVFATDLRSKGVGTALLEKIMEDAVKSGARMAVLETQSYNSKAISFYKKNGFELIGFDRYAYSNDGPKEHNMRIEMGKKL</sequence>
<dbReference type="InterPro" id="IPR051556">
    <property type="entry name" value="N-term/lysine_N-AcTrnsfr"/>
</dbReference>
<dbReference type="STRING" id="1121131.SAMN02745229_02710"/>
<dbReference type="InterPro" id="IPR016181">
    <property type="entry name" value="Acyl_CoA_acyltransferase"/>
</dbReference>
<dbReference type="SUPFAM" id="SSF55729">
    <property type="entry name" value="Acyl-CoA N-acyltransferases (Nat)"/>
    <property type="match status" value="1"/>
</dbReference>
<feature type="domain" description="N-acetyltransferase" evidence="3">
    <location>
        <begin position="26"/>
        <end position="173"/>
    </location>
</feature>
<dbReference type="PANTHER" id="PTHR42919">
    <property type="entry name" value="N-ALPHA-ACETYLTRANSFERASE"/>
    <property type="match status" value="1"/>
</dbReference>
<dbReference type="AlphaFoldDB" id="A0A1M5ZVH7"/>
<gene>
    <name evidence="4" type="ORF">SAMN02745229_02710</name>
</gene>
<evidence type="ECO:0000313" key="5">
    <source>
        <dbReference type="Proteomes" id="UP000184278"/>
    </source>
</evidence>
<dbReference type="OrthoDB" id="46888at2"/>
<keyword evidence="4" id="KW-0687">Ribonucleoprotein</keyword>
<dbReference type="PROSITE" id="PS51186">
    <property type="entry name" value="GNAT"/>
    <property type="match status" value="1"/>
</dbReference>
<keyword evidence="5" id="KW-1185">Reference proteome</keyword>
<dbReference type="PANTHER" id="PTHR42919:SF8">
    <property type="entry name" value="N-ALPHA-ACETYLTRANSFERASE 50"/>
    <property type="match status" value="1"/>
</dbReference>
<dbReference type="RefSeq" id="WP_073388553.1">
    <property type="nucleotide sequence ID" value="NZ_FQXK01000023.1"/>
</dbReference>
<keyword evidence="2" id="KW-0012">Acyltransferase</keyword>
<dbReference type="InterPro" id="IPR000182">
    <property type="entry name" value="GNAT_dom"/>
</dbReference>
<dbReference type="Gene3D" id="3.40.630.30">
    <property type="match status" value="1"/>
</dbReference>
<evidence type="ECO:0000313" key="4">
    <source>
        <dbReference type="EMBL" id="SHI27933.1"/>
    </source>
</evidence>
<accession>A0A1M5ZVH7</accession>